<dbReference type="GO" id="GO:0015209">
    <property type="term" value="F:cytosine transmembrane transporter activity"/>
    <property type="evidence" value="ECO:0007669"/>
    <property type="project" value="InterPro"/>
</dbReference>
<proteinExistence type="predicted"/>
<feature type="transmembrane region" description="Helical" evidence="1">
    <location>
        <begin position="95"/>
        <end position="113"/>
    </location>
</feature>
<accession>A0A239TL66</accession>
<dbReference type="eggNOG" id="COG1457">
    <property type="taxonomic scope" value="Bacteria"/>
</dbReference>
<evidence type="ECO:0000313" key="3">
    <source>
        <dbReference type="Proteomes" id="UP000215383"/>
    </source>
</evidence>
<dbReference type="InterPro" id="IPR030191">
    <property type="entry name" value="CodB"/>
</dbReference>
<feature type="transmembrane region" description="Helical" evidence="1">
    <location>
        <begin position="119"/>
        <end position="140"/>
    </location>
</feature>
<evidence type="ECO:0000256" key="1">
    <source>
        <dbReference type="SAM" id="Phobius"/>
    </source>
</evidence>
<feature type="transmembrane region" description="Helical" evidence="1">
    <location>
        <begin position="152"/>
        <end position="169"/>
    </location>
</feature>
<evidence type="ECO:0000313" key="2">
    <source>
        <dbReference type="EMBL" id="SNU97958.1"/>
    </source>
</evidence>
<keyword evidence="1" id="KW-1133">Transmembrane helix</keyword>
<dbReference type="GO" id="GO:0005886">
    <property type="term" value="C:plasma membrane"/>
    <property type="evidence" value="ECO:0007669"/>
    <property type="project" value="TreeGrafter"/>
</dbReference>
<dbReference type="GeneID" id="78508196"/>
<keyword evidence="3" id="KW-1185">Reference proteome</keyword>
<keyword evidence="1" id="KW-0472">Membrane</keyword>
<name>A0A239TL66_9FIRM</name>
<dbReference type="PANTHER" id="PTHR30569:SF0">
    <property type="entry name" value="CYTOSINE PERMEASE"/>
    <property type="match status" value="1"/>
</dbReference>
<dbReference type="EMBL" id="LT906446">
    <property type="protein sequence ID" value="SNU97958.1"/>
    <property type="molecule type" value="Genomic_DNA"/>
</dbReference>
<feature type="transmembrane region" description="Helical" evidence="1">
    <location>
        <begin position="175"/>
        <end position="197"/>
    </location>
</feature>
<reference evidence="2 3" key="1">
    <citation type="submission" date="2017-06" db="EMBL/GenBank/DDBJ databases">
        <authorList>
            <consortium name="Pathogen Informatics"/>
        </authorList>
    </citation>
    <scope>NUCLEOTIDE SEQUENCE [LARGE SCALE GENOMIC DNA]</scope>
    <source>
        <strain evidence="2 3">NCTC10570</strain>
    </source>
</reference>
<dbReference type="AlphaFoldDB" id="A0A239TL66"/>
<sequence>MPVISDYTCKLTKHTKGTLYAVFAYCFGSCLMYIIGLSSAIHFNTTDICDIFALSGLGIIALLVILLSTITTNFIAINSATLCFTNLFHRFNFKITFICICLFSIFLAYFVSMQQYENFLYFIGAIFAPLFAISFSEFFIFHNTKIHSDKIIIKNNLLWLVGFIIYENLIDCTTFIGITFPVMLGIAICNIIISYILNQTAFSLKKS</sequence>
<dbReference type="Proteomes" id="UP000215383">
    <property type="component" value="Chromosome 1"/>
</dbReference>
<dbReference type="Gene3D" id="1.10.4160.10">
    <property type="entry name" value="Hydantoin permease"/>
    <property type="match status" value="1"/>
</dbReference>
<dbReference type="RefSeq" id="WP_231922714.1">
    <property type="nucleotide sequence ID" value="NZ_LT906446.1"/>
</dbReference>
<dbReference type="PANTHER" id="PTHR30569">
    <property type="entry name" value="CYTOSINE TRANSPORTER CODB"/>
    <property type="match status" value="1"/>
</dbReference>
<gene>
    <name evidence="2" type="ORF">SAMEA4364220_00846</name>
</gene>
<keyword evidence="1" id="KW-0812">Transmembrane</keyword>
<protein>
    <submittedName>
        <fullName evidence="2">Cytosine permease</fullName>
    </submittedName>
</protein>
<organism evidence="2 3">
    <name type="scientific">Megamonas hypermegale</name>
    <dbReference type="NCBI Taxonomy" id="158847"/>
    <lineage>
        <taxon>Bacteria</taxon>
        <taxon>Bacillati</taxon>
        <taxon>Bacillota</taxon>
        <taxon>Negativicutes</taxon>
        <taxon>Selenomonadales</taxon>
        <taxon>Selenomonadaceae</taxon>
        <taxon>Megamonas</taxon>
    </lineage>
</organism>
<feature type="transmembrane region" description="Helical" evidence="1">
    <location>
        <begin position="20"/>
        <end position="45"/>
    </location>
</feature>
<feature type="transmembrane region" description="Helical" evidence="1">
    <location>
        <begin position="51"/>
        <end position="75"/>
    </location>
</feature>